<dbReference type="PANTHER" id="PTHR10887:SF5">
    <property type="entry name" value="RNA HELICASE AQUARIUS"/>
    <property type="match status" value="1"/>
</dbReference>
<dbReference type="PIRSF" id="PIRSF038901">
    <property type="entry name" value="AQR_cwf11"/>
    <property type="match status" value="1"/>
</dbReference>
<dbReference type="GO" id="GO:0004386">
    <property type="term" value="F:helicase activity"/>
    <property type="evidence" value="ECO:0007669"/>
    <property type="project" value="InterPro"/>
</dbReference>
<keyword evidence="1" id="KW-0347">Helicase</keyword>
<organism evidence="9 10">
    <name type="scientific">Diatrype stigma</name>
    <dbReference type="NCBI Taxonomy" id="117547"/>
    <lineage>
        <taxon>Eukaryota</taxon>
        <taxon>Fungi</taxon>
        <taxon>Dikarya</taxon>
        <taxon>Ascomycota</taxon>
        <taxon>Pezizomycotina</taxon>
        <taxon>Sordariomycetes</taxon>
        <taxon>Xylariomycetidae</taxon>
        <taxon>Xylariales</taxon>
        <taxon>Diatrypaceae</taxon>
        <taxon>Diatrype</taxon>
    </lineage>
</organism>
<feature type="domain" description="RNA helicase aquarius N-terminal" evidence="6">
    <location>
        <begin position="34"/>
        <end position="424"/>
    </location>
</feature>
<dbReference type="InterPro" id="IPR048966">
    <property type="entry name" value="Aquarius_b-barrel"/>
</dbReference>
<reference evidence="9 10" key="1">
    <citation type="submission" date="2024-02" db="EMBL/GenBank/DDBJ databases">
        <title>De novo assembly and annotation of 12 fungi associated with fruit tree decline syndrome in Ontario, Canada.</title>
        <authorList>
            <person name="Sulman M."/>
            <person name="Ellouze W."/>
            <person name="Ilyukhin E."/>
        </authorList>
    </citation>
    <scope>NUCLEOTIDE SEQUENCE [LARGE SCALE GENOMIC DNA]</scope>
    <source>
        <strain evidence="9 10">M11/M66-122</strain>
    </source>
</reference>
<evidence type="ECO:0000313" key="9">
    <source>
        <dbReference type="EMBL" id="KAK7751497.1"/>
    </source>
</evidence>
<comment type="function">
    <text evidence="2">Involved in mRNA splicing where it associates with cdc5 and the other cwf proteins as part of the spliceosome.</text>
</comment>
<dbReference type="EMBL" id="JAKJXP020000049">
    <property type="protein sequence ID" value="KAK7751497.1"/>
    <property type="molecule type" value="Genomic_DNA"/>
</dbReference>
<dbReference type="GO" id="GO:0005684">
    <property type="term" value="C:U2-type spliceosomal complex"/>
    <property type="evidence" value="ECO:0007669"/>
    <property type="project" value="UniProtKB-UniRule"/>
</dbReference>
<comment type="caution">
    <text evidence="9">The sequence shown here is derived from an EMBL/GenBank/DDBJ whole genome shotgun (WGS) entry which is preliminary data.</text>
</comment>
<keyword evidence="1" id="KW-0067">ATP-binding</keyword>
<dbReference type="FunFam" id="3.40.50.300:FF:000507">
    <property type="entry name" value="Pre-mRNA-splicing factor"/>
    <property type="match status" value="1"/>
</dbReference>
<dbReference type="Pfam" id="PF13087">
    <property type="entry name" value="AAA_12"/>
    <property type="match status" value="1"/>
</dbReference>
<dbReference type="Gene3D" id="3.40.50.300">
    <property type="entry name" value="P-loop containing nucleotide triphosphate hydrolases"/>
    <property type="match status" value="2"/>
</dbReference>
<dbReference type="InterPro" id="IPR026300">
    <property type="entry name" value="CWF11_fam"/>
</dbReference>
<evidence type="ECO:0000256" key="2">
    <source>
        <dbReference type="PIRNR" id="PIRNR038901"/>
    </source>
</evidence>
<keyword evidence="10" id="KW-1185">Reference proteome</keyword>
<dbReference type="InterPro" id="IPR047187">
    <property type="entry name" value="SF1_C_Upf1"/>
</dbReference>
<dbReference type="InterPro" id="IPR032174">
    <property type="entry name" value="Aquarius_N"/>
</dbReference>
<dbReference type="Proteomes" id="UP001320420">
    <property type="component" value="Unassembled WGS sequence"/>
</dbReference>
<dbReference type="Pfam" id="PF13086">
    <property type="entry name" value="AAA_11"/>
    <property type="match status" value="1"/>
</dbReference>
<feature type="region of interest" description="Disordered" evidence="3">
    <location>
        <begin position="1406"/>
        <end position="1508"/>
    </location>
</feature>
<dbReference type="InterPro" id="IPR027417">
    <property type="entry name" value="P-loop_NTPase"/>
</dbReference>
<dbReference type="Pfam" id="PF21143">
    <property type="entry name" value="Aquarius_N_2nd"/>
    <property type="match status" value="1"/>
</dbReference>
<dbReference type="Pfam" id="PF21144">
    <property type="entry name" value="Aquarius_N_3rd"/>
    <property type="match status" value="1"/>
</dbReference>
<keyword evidence="2" id="KW-0508">mRNA splicing</keyword>
<dbReference type="CDD" id="cd17935">
    <property type="entry name" value="EEXXQc_AQR"/>
    <property type="match status" value="1"/>
</dbReference>
<dbReference type="PANTHER" id="PTHR10887">
    <property type="entry name" value="DNA2/NAM7 HELICASE FAMILY"/>
    <property type="match status" value="1"/>
</dbReference>
<keyword evidence="1" id="KW-0378">Hydrolase</keyword>
<feature type="compositionally biased region" description="Acidic residues" evidence="3">
    <location>
        <begin position="1438"/>
        <end position="1493"/>
    </location>
</feature>
<dbReference type="CDD" id="cd18808">
    <property type="entry name" value="SF1_C_Upf1"/>
    <property type="match status" value="1"/>
</dbReference>
<dbReference type="InterPro" id="IPR048967">
    <property type="entry name" value="Aquarius_insert"/>
</dbReference>
<feature type="region of interest" description="Disordered" evidence="3">
    <location>
        <begin position="756"/>
        <end position="810"/>
    </location>
</feature>
<feature type="domain" description="DNA2/NAM7 helicase helicase" evidence="4">
    <location>
        <begin position="833"/>
        <end position="1122"/>
    </location>
</feature>
<dbReference type="GO" id="GO:0045292">
    <property type="term" value="P:mRNA cis splicing, via spliceosome"/>
    <property type="evidence" value="ECO:0007669"/>
    <property type="project" value="UniProtKB-UniRule"/>
</dbReference>
<protein>
    <recommendedName>
        <fullName evidence="2">Pre-mRNA-splicing factor</fullName>
    </recommendedName>
</protein>
<dbReference type="InterPro" id="IPR045055">
    <property type="entry name" value="DNA2/NAM7-like"/>
</dbReference>
<evidence type="ECO:0000259" key="5">
    <source>
        <dbReference type="Pfam" id="PF13087"/>
    </source>
</evidence>
<sequence>MPTAKRLKSNTRAAKFKENVTPRPTVADLEGESEFAQLAKKHWLKPTTAKRATRVKVKNDVLKKQIWDVLEKDGFPYKSLLVLEGLQTLESYLWPGYSEDSSNFHVLLIALITTVKARERLDTWSLFEDRLDEFSSLFRRVLSMTIDQTLSLNVRIHLLCFIIYAFQSLDCASVRKECAPLVSIAIWHNLSTESKRETKLNELPQLRKAWKASGKRYDAADDPTKARLRFERAWLYTLTLDFLRILHDEKRKQDHARYCERFVEFICDLLSQLPTRRYVNTLLQDLHLLPALRLSPMFNDESNALLRDQYSLLSHYAYFTIDDQTGVQYNRTEAYDQHCAKLAKLQRTALRHFKDKLTVLALSNYGSIDKRSELEALLDPLTDQEIAQLASLLELRIEYPESVGVSIDRAFLIEVLLSTFEKRKTFQETAEDMSVIPTEESLFDQSILRADNYDGSQPLALPKLRLQYLSVHDFLWRALVLYQCEAFYGIRKDIDAALKRLGPETRRSGETGFSGFSKMALPISRPSILEVVPALVGDDKPSAVRAEISIDVRRLSDNIRREWDSLRPGDAVFLLAVNPSATKPTMNGSSDAVSESQKLGLISVRTAEVVQILDDKGNHIRDPTAYFGGHNRSNTRRIQLKLDSKTFKQDTERASRGKPDVYESINLVLRRSGRENNFRPVLESIRSLALSDVPLPSWLHENFLGYGDPAGATYKHLVNRVSKIDFRDTFLDWPHLIEGLPGRTIEPSDDVSGSFGPPYMLEWVDHPEEQQPTPKRSKKRRRDTEPSPKAGTETYRVSTYKPPNTGPYPIDAPKLNAVRFTPAQIDAIISGTQPGLTVVVGPPGTGKTDVATQIINNIYHSFPEQRTLLIAHSNQALNQLFAKIVALDIDERHLLRLGHGEEELDTEGNFSKHGRVESFLQNRDRYLYEVNRLAATIGAPGAHGNSAETAGYFNSVYILPAWAKFTEVVNSEGSSAADIVQAFPFHNYFSDAPQPLFPPEADREAVLDIANGCYYHISKIFSELEDVMPFEILRRDRDKANYLLTNEARIIAMTSTHAAMRRAEIASLGFHYDNVVMEEAAQITEIENFIPLAMQKPKDGQMPLQRIVLCGDHYQNSPVIQSLAFRHYANLEQSLFSRFVRLGIPTITLDQQGRARPSIAKLYQWRYPNLGNLSHVESLPEFQAANAGFKYEYQFINVPDYKGRGEVEPTPHFVQNLGEAEYAVAIYQYMRLLGYPASKISILATYAGQRALIKDVLSHRCAKNAIFGLPKIVTTVDKYQGEQNDYIILSLTRTSRVGYLRDIRRLTVALSRARLGLYILGRRDVFEACFELRPAFELLLQRPDKLVLSTGEMWPSTRIQTTELDAAAPAAEATSGQEAIMEGVEHLGQFVFEMTGVRAQQLRAERGLPEVQGQGQDLERGTLPPVTEEGGDHIAPDQDQDEDEGPGFVVPDDEDEEEEAGGDDDGNDNNGDDDDDDDDGNVDVDGDVDVDAEERERTVGEGFEAEED</sequence>
<evidence type="ECO:0000259" key="8">
    <source>
        <dbReference type="Pfam" id="PF21144"/>
    </source>
</evidence>
<evidence type="ECO:0000259" key="4">
    <source>
        <dbReference type="Pfam" id="PF13086"/>
    </source>
</evidence>
<comment type="subunit">
    <text evidence="2">Belongs to the 40S cdc5-associated complex (or cwf complex), a spliceosome sub-complex reminiscent of a late-stage spliceosome.</text>
</comment>
<keyword evidence="2" id="KW-0507">mRNA processing</keyword>
<dbReference type="Pfam" id="PF16399">
    <property type="entry name" value="Aquarius_N_1st"/>
    <property type="match status" value="1"/>
</dbReference>
<evidence type="ECO:0000256" key="3">
    <source>
        <dbReference type="SAM" id="MobiDB-lite"/>
    </source>
</evidence>
<accession>A0AAN9UR80</accession>
<evidence type="ECO:0000259" key="6">
    <source>
        <dbReference type="Pfam" id="PF16399"/>
    </source>
</evidence>
<feature type="domain" description="DNA2/NAM7 helicase-like C-terminal" evidence="5">
    <location>
        <begin position="1131"/>
        <end position="1323"/>
    </location>
</feature>
<gene>
    <name evidence="9" type="ORF">SLS62_006582</name>
</gene>
<evidence type="ECO:0000313" key="10">
    <source>
        <dbReference type="Proteomes" id="UP001320420"/>
    </source>
</evidence>
<evidence type="ECO:0000256" key="1">
    <source>
        <dbReference type="ARBA" id="ARBA00022806"/>
    </source>
</evidence>
<name>A0AAN9UR80_9PEZI</name>
<proteinExistence type="inferred from homology"/>
<feature type="domain" description="RNA helicase aquarius insertion" evidence="8">
    <location>
        <begin position="719"/>
        <end position="812"/>
    </location>
</feature>
<dbReference type="InterPro" id="IPR041679">
    <property type="entry name" value="DNA2/NAM7-like_C"/>
</dbReference>
<dbReference type="InterPro" id="IPR041677">
    <property type="entry name" value="DNA2/NAM7_AAA_11"/>
</dbReference>
<dbReference type="GO" id="GO:0003729">
    <property type="term" value="F:mRNA binding"/>
    <property type="evidence" value="ECO:0007669"/>
    <property type="project" value="TreeGrafter"/>
</dbReference>
<evidence type="ECO:0000259" key="7">
    <source>
        <dbReference type="Pfam" id="PF21143"/>
    </source>
</evidence>
<comment type="subcellular location">
    <subcellularLocation>
        <location evidence="2">Nucleus</location>
    </subcellularLocation>
</comment>
<dbReference type="SUPFAM" id="SSF52540">
    <property type="entry name" value="P-loop containing nucleoside triphosphate hydrolases"/>
    <property type="match status" value="1"/>
</dbReference>
<comment type="similarity">
    <text evidence="2">Belongs to the CWF11 family.</text>
</comment>
<feature type="domain" description="RNA helicase aquarius beta-barrel" evidence="7">
    <location>
        <begin position="503"/>
        <end position="671"/>
    </location>
</feature>
<keyword evidence="1" id="KW-0547">Nucleotide-binding</keyword>
<dbReference type="GO" id="GO:0071013">
    <property type="term" value="C:catalytic step 2 spliceosome"/>
    <property type="evidence" value="ECO:0007669"/>
    <property type="project" value="TreeGrafter"/>
</dbReference>
<keyword evidence="2" id="KW-0539">Nucleus</keyword>